<accession>A0ABP7QT56</accession>
<sequence length="54" mass="5861">MPNLGYATIEKRIGRPIISINIIPAPINASLYTTNATNKAAIIKKDMTSGLENF</sequence>
<evidence type="ECO:0000313" key="2">
    <source>
        <dbReference type="Proteomes" id="UP001500742"/>
    </source>
</evidence>
<dbReference type="EMBL" id="BAAAZC010000029">
    <property type="protein sequence ID" value="GAA3987735.1"/>
    <property type="molecule type" value="Genomic_DNA"/>
</dbReference>
<protein>
    <submittedName>
        <fullName evidence="1">Uncharacterized protein</fullName>
    </submittedName>
</protein>
<dbReference type="Proteomes" id="UP001500742">
    <property type="component" value="Unassembled WGS sequence"/>
</dbReference>
<name>A0ABP7QT56_9SPHI</name>
<keyword evidence="2" id="KW-1185">Reference proteome</keyword>
<reference evidence="2" key="1">
    <citation type="journal article" date="2019" name="Int. J. Syst. Evol. Microbiol.">
        <title>The Global Catalogue of Microorganisms (GCM) 10K type strain sequencing project: providing services to taxonomists for standard genome sequencing and annotation.</title>
        <authorList>
            <consortium name="The Broad Institute Genomics Platform"/>
            <consortium name="The Broad Institute Genome Sequencing Center for Infectious Disease"/>
            <person name="Wu L."/>
            <person name="Ma J."/>
        </authorList>
    </citation>
    <scope>NUCLEOTIDE SEQUENCE [LARGE SCALE GENOMIC DNA]</scope>
    <source>
        <strain evidence="2">JCM 16601</strain>
    </source>
</reference>
<proteinExistence type="predicted"/>
<gene>
    <name evidence="1" type="ORF">GCM10022210_45500</name>
</gene>
<comment type="caution">
    <text evidence="1">The sequence shown here is derived from an EMBL/GenBank/DDBJ whole genome shotgun (WGS) entry which is preliminary data.</text>
</comment>
<organism evidence="1 2">
    <name type="scientific">Mucilaginibacter dorajii</name>
    <dbReference type="NCBI Taxonomy" id="692994"/>
    <lineage>
        <taxon>Bacteria</taxon>
        <taxon>Pseudomonadati</taxon>
        <taxon>Bacteroidota</taxon>
        <taxon>Sphingobacteriia</taxon>
        <taxon>Sphingobacteriales</taxon>
        <taxon>Sphingobacteriaceae</taxon>
        <taxon>Mucilaginibacter</taxon>
    </lineage>
</organism>
<evidence type="ECO:0000313" key="1">
    <source>
        <dbReference type="EMBL" id="GAA3987735.1"/>
    </source>
</evidence>